<comment type="caution">
    <text evidence="1">The sequence shown here is derived from an EMBL/GenBank/DDBJ whole genome shotgun (WGS) entry which is preliminary data.</text>
</comment>
<accession>A0AAN8SJG8</accession>
<dbReference type="EMBL" id="JAWJWE010000001">
    <property type="protein sequence ID" value="KAK6645526.1"/>
    <property type="molecule type" value="Genomic_DNA"/>
</dbReference>
<evidence type="ECO:0000313" key="2">
    <source>
        <dbReference type="Proteomes" id="UP001372834"/>
    </source>
</evidence>
<organism evidence="1 2">
    <name type="scientific">Polyplax serrata</name>
    <name type="common">Common mouse louse</name>
    <dbReference type="NCBI Taxonomy" id="468196"/>
    <lineage>
        <taxon>Eukaryota</taxon>
        <taxon>Metazoa</taxon>
        <taxon>Ecdysozoa</taxon>
        <taxon>Arthropoda</taxon>
        <taxon>Hexapoda</taxon>
        <taxon>Insecta</taxon>
        <taxon>Pterygota</taxon>
        <taxon>Neoptera</taxon>
        <taxon>Paraneoptera</taxon>
        <taxon>Psocodea</taxon>
        <taxon>Troctomorpha</taxon>
        <taxon>Phthiraptera</taxon>
        <taxon>Anoplura</taxon>
        <taxon>Polyplacidae</taxon>
        <taxon>Polyplax</taxon>
    </lineage>
</organism>
<evidence type="ECO:0000313" key="1">
    <source>
        <dbReference type="EMBL" id="KAK6645526.1"/>
    </source>
</evidence>
<sequence>MPNSRHMEKSTEIPDSKYFQERRLTENRMGRAENECRLGRTQRRVHFELLLVRWGKSLQEPKMDSILSESENQDTMIPCTCVASHTS</sequence>
<name>A0AAN8SJG8_POLSC</name>
<reference evidence="1 2" key="1">
    <citation type="submission" date="2023-10" db="EMBL/GenBank/DDBJ databases">
        <title>Genomes of two closely related lineages of the louse Polyplax serrata with different host specificities.</title>
        <authorList>
            <person name="Martinu J."/>
            <person name="Tarabai H."/>
            <person name="Stefka J."/>
            <person name="Hypsa V."/>
        </authorList>
    </citation>
    <scope>NUCLEOTIDE SEQUENCE [LARGE SCALE GENOMIC DNA]</scope>
    <source>
        <strain evidence="1">HR10_N</strain>
    </source>
</reference>
<dbReference type="AlphaFoldDB" id="A0AAN8SJG8"/>
<proteinExistence type="predicted"/>
<dbReference type="Proteomes" id="UP001372834">
    <property type="component" value="Unassembled WGS sequence"/>
</dbReference>
<gene>
    <name evidence="1" type="ORF">RUM43_001803</name>
</gene>
<protein>
    <submittedName>
        <fullName evidence="1">Uncharacterized protein</fullName>
    </submittedName>
</protein>